<feature type="non-terminal residue" evidence="2">
    <location>
        <position position="1"/>
    </location>
</feature>
<evidence type="ECO:0000313" key="3">
    <source>
        <dbReference type="Proteomes" id="UP000265520"/>
    </source>
</evidence>
<dbReference type="SUPFAM" id="SSF54001">
    <property type="entry name" value="Cysteine proteinases"/>
    <property type="match status" value="1"/>
</dbReference>
<feature type="domain" description="Peptidase C1A papain C-terminal" evidence="1">
    <location>
        <begin position="1"/>
        <end position="60"/>
    </location>
</feature>
<dbReference type="GO" id="GO:0006508">
    <property type="term" value="P:proteolysis"/>
    <property type="evidence" value="ECO:0007669"/>
    <property type="project" value="UniProtKB-KW"/>
</dbReference>
<comment type="caution">
    <text evidence="2">The sequence shown here is derived from an EMBL/GenBank/DDBJ whole genome shotgun (WGS) entry which is preliminary data.</text>
</comment>
<sequence>EDDYPFKGIQQTCNNDIVAAAGFDGYQLVSPGDEQQLLQAVAQQPVAASIVVGHDFRAFKG</sequence>
<organism evidence="2 3">
    <name type="scientific">Trifolium medium</name>
    <dbReference type="NCBI Taxonomy" id="97028"/>
    <lineage>
        <taxon>Eukaryota</taxon>
        <taxon>Viridiplantae</taxon>
        <taxon>Streptophyta</taxon>
        <taxon>Embryophyta</taxon>
        <taxon>Tracheophyta</taxon>
        <taxon>Spermatophyta</taxon>
        <taxon>Magnoliopsida</taxon>
        <taxon>eudicotyledons</taxon>
        <taxon>Gunneridae</taxon>
        <taxon>Pentapetalae</taxon>
        <taxon>rosids</taxon>
        <taxon>fabids</taxon>
        <taxon>Fabales</taxon>
        <taxon>Fabaceae</taxon>
        <taxon>Papilionoideae</taxon>
        <taxon>50 kb inversion clade</taxon>
        <taxon>NPAAA clade</taxon>
        <taxon>Hologalegina</taxon>
        <taxon>IRL clade</taxon>
        <taxon>Trifolieae</taxon>
        <taxon>Trifolium</taxon>
    </lineage>
</organism>
<dbReference type="Gene3D" id="3.90.70.10">
    <property type="entry name" value="Cysteine proteinases"/>
    <property type="match status" value="1"/>
</dbReference>
<name>A0A392VXF7_9FABA</name>
<dbReference type="EMBL" id="LXQA011292386">
    <property type="protein sequence ID" value="MCI92152.1"/>
    <property type="molecule type" value="Genomic_DNA"/>
</dbReference>
<dbReference type="AlphaFoldDB" id="A0A392VXF7"/>
<proteinExistence type="predicted"/>
<dbReference type="Pfam" id="PF00112">
    <property type="entry name" value="Peptidase_C1"/>
    <property type="match status" value="1"/>
</dbReference>
<evidence type="ECO:0000313" key="2">
    <source>
        <dbReference type="EMBL" id="MCI92152.1"/>
    </source>
</evidence>
<feature type="non-terminal residue" evidence="2">
    <location>
        <position position="61"/>
    </location>
</feature>
<reference evidence="2 3" key="1">
    <citation type="journal article" date="2018" name="Front. Plant Sci.">
        <title>Red Clover (Trifolium pratense) and Zigzag Clover (T. medium) - A Picture of Genomic Similarities and Differences.</title>
        <authorList>
            <person name="Dluhosova J."/>
            <person name="Istvanek J."/>
            <person name="Nedelnik J."/>
            <person name="Repkova J."/>
        </authorList>
    </citation>
    <scope>NUCLEOTIDE SEQUENCE [LARGE SCALE GENOMIC DNA]</scope>
    <source>
        <strain evidence="3">cv. 10/8</strain>
        <tissue evidence="2">Leaf</tissue>
    </source>
</reference>
<dbReference type="Proteomes" id="UP000265520">
    <property type="component" value="Unassembled WGS sequence"/>
</dbReference>
<keyword evidence="3" id="KW-1185">Reference proteome</keyword>
<accession>A0A392VXF7</accession>
<evidence type="ECO:0000259" key="1">
    <source>
        <dbReference type="Pfam" id="PF00112"/>
    </source>
</evidence>
<dbReference type="InterPro" id="IPR038765">
    <property type="entry name" value="Papain-like_cys_pep_sf"/>
</dbReference>
<keyword evidence="2" id="KW-0378">Hydrolase</keyword>
<protein>
    <submittedName>
        <fullName evidence="2">Cysteine protease</fullName>
    </submittedName>
</protein>
<dbReference type="InterPro" id="IPR000668">
    <property type="entry name" value="Peptidase_C1A_C"/>
</dbReference>
<keyword evidence="2" id="KW-0645">Protease</keyword>
<dbReference type="GO" id="GO:0008234">
    <property type="term" value="F:cysteine-type peptidase activity"/>
    <property type="evidence" value="ECO:0007669"/>
    <property type="project" value="InterPro"/>
</dbReference>